<comment type="caution">
    <text evidence="4">The sequence shown here is derived from an EMBL/GenBank/DDBJ whole genome shotgun (WGS) entry which is preliminary data.</text>
</comment>
<dbReference type="GO" id="GO:0004045">
    <property type="term" value="F:peptidyl-tRNA hydrolase activity"/>
    <property type="evidence" value="ECO:0007669"/>
    <property type="project" value="UniProtKB-EC"/>
</dbReference>
<dbReference type="Pfam" id="PF00472">
    <property type="entry name" value="RF-1"/>
    <property type="match status" value="1"/>
</dbReference>
<keyword evidence="4" id="KW-0378">Hydrolase</keyword>
<name>A0A967AF49_9FLAO</name>
<dbReference type="Proteomes" id="UP000643701">
    <property type="component" value="Unassembled WGS sequence"/>
</dbReference>
<evidence type="ECO:0000256" key="2">
    <source>
        <dbReference type="SAM" id="MobiDB-lite"/>
    </source>
</evidence>
<dbReference type="SUPFAM" id="SSF75620">
    <property type="entry name" value="Release factor"/>
    <property type="match status" value="1"/>
</dbReference>
<protein>
    <submittedName>
        <fullName evidence="4">Aminoacyl-tRNA hydrolase</fullName>
        <ecNumber evidence="4">3.1.1.29</ecNumber>
    </submittedName>
</protein>
<dbReference type="InterPro" id="IPR000352">
    <property type="entry name" value="Pep_chain_release_fac_I"/>
</dbReference>
<feature type="region of interest" description="Disordered" evidence="2">
    <location>
        <begin position="95"/>
        <end position="133"/>
    </location>
</feature>
<dbReference type="GO" id="GO:0043022">
    <property type="term" value="F:ribosome binding"/>
    <property type="evidence" value="ECO:0007669"/>
    <property type="project" value="TreeGrafter"/>
</dbReference>
<feature type="domain" description="Prokaryotic-type class I peptide chain release factors" evidence="3">
    <location>
        <begin position="8"/>
        <end position="126"/>
    </location>
</feature>
<dbReference type="PANTHER" id="PTHR47814:SF1">
    <property type="entry name" value="PEPTIDYL-TRNA HYDROLASE ARFB"/>
    <property type="match status" value="1"/>
</dbReference>
<reference evidence="4" key="1">
    <citation type="submission" date="2020-03" db="EMBL/GenBank/DDBJ databases">
        <title>Psychroflexus Maritimus sp. nov., isolate from marine sediment.</title>
        <authorList>
            <person name="Zhong Y.-L."/>
        </authorList>
    </citation>
    <scope>NUCLEOTIDE SEQUENCE</scope>
    <source>
        <strain evidence="4">C1</strain>
    </source>
</reference>
<accession>A0A967AF49</accession>
<organism evidence="4 5">
    <name type="scientific">Psychroflexus maritimus</name>
    <dbReference type="NCBI Taxonomy" id="2714865"/>
    <lineage>
        <taxon>Bacteria</taxon>
        <taxon>Pseudomonadati</taxon>
        <taxon>Bacteroidota</taxon>
        <taxon>Flavobacteriia</taxon>
        <taxon>Flavobacteriales</taxon>
        <taxon>Flavobacteriaceae</taxon>
        <taxon>Psychroflexus</taxon>
    </lineage>
</organism>
<dbReference type="Gene3D" id="3.30.160.20">
    <property type="match status" value="1"/>
</dbReference>
<evidence type="ECO:0000313" key="4">
    <source>
        <dbReference type="EMBL" id="NGZ90118.1"/>
    </source>
</evidence>
<dbReference type="RefSeq" id="WP_166400363.1">
    <property type="nucleotide sequence ID" value="NZ_JAANAS010000050.1"/>
</dbReference>
<dbReference type="EMBL" id="JAANAS010000050">
    <property type="protein sequence ID" value="NGZ90118.1"/>
    <property type="molecule type" value="Genomic_DNA"/>
</dbReference>
<gene>
    <name evidence="4" type="primary">arfB</name>
    <name evidence="4" type="ORF">G7034_07625</name>
</gene>
<dbReference type="EC" id="3.1.1.29" evidence="4"/>
<dbReference type="GO" id="GO:0003747">
    <property type="term" value="F:translation release factor activity"/>
    <property type="evidence" value="ECO:0007669"/>
    <property type="project" value="InterPro"/>
</dbReference>
<dbReference type="InterPro" id="IPR045853">
    <property type="entry name" value="Pep_chain_release_fac_I_sf"/>
</dbReference>
<feature type="compositionally biased region" description="Basic residues" evidence="2">
    <location>
        <begin position="96"/>
        <end position="133"/>
    </location>
</feature>
<dbReference type="GO" id="GO:0072344">
    <property type="term" value="P:rescue of stalled ribosome"/>
    <property type="evidence" value="ECO:0007669"/>
    <property type="project" value="TreeGrafter"/>
</dbReference>
<dbReference type="AlphaFoldDB" id="A0A967AF49"/>
<dbReference type="NCBIfam" id="NF006718">
    <property type="entry name" value="PRK09256.1"/>
    <property type="match status" value="1"/>
</dbReference>
<sequence>MNKKTLLQELSFKTALSGGPGGQHVNKTETKVILVWDLTSTEAFSEATKIRLKEKLNTQLTKEDVLQLQCAQSRSQHKNKKLVIERFLDLIEKALQQKKKRKPTKPSKTAKLKRLKRKKQHSEKKANRKKPKI</sequence>
<evidence type="ECO:0000313" key="5">
    <source>
        <dbReference type="Proteomes" id="UP000643701"/>
    </source>
</evidence>
<dbReference type="PANTHER" id="PTHR47814">
    <property type="entry name" value="PEPTIDYL-TRNA HYDROLASE ARFB"/>
    <property type="match status" value="1"/>
</dbReference>
<keyword evidence="5" id="KW-1185">Reference proteome</keyword>
<evidence type="ECO:0000256" key="1">
    <source>
        <dbReference type="ARBA" id="ARBA00010835"/>
    </source>
</evidence>
<proteinExistence type="inferred from homology"/>
<comment type="similarity">
    <text evidence="1">Belongs to the prokaryotic/mitochondrial release factor family.</text>
</comment>
<evidence type="ECO:0000259" key="3">
    <source>
        <dbReference type="Pfam" id="PF00472"/>
    </source>
</evidence>